<evidence type="ECO:0000313" key="3">
    <source>
        <dbReference type="Proteomes" id="UP001259659"/>
    </source>
</evidence>
<dbReference type="EMBL" id="JAMQON010000009">
    <property type="protein sequence ID" value="MDS0261886.1"/>
    <property type="molecule type" value="Genomic_DNA"/>
</dbReference>
<keyword evidence="3" id="KW-1185">Reference proteome</keyword>
<name>A0ABU2FJC0_9EURY</name>
<gene>
    <name evidence="2" type="ORF">NDI56_20995</name>
</gene>
<protein>
    <submittedName>
        <fullName evidence="2">M48 family metallopeptidase</fullName>
    </submittedName>
</protein>
<proteinExistence type="predicted"/>
<organism evidence="2 3">
    <name type="scientific">Haloarcula saliterrae</name>
    <dbReference type="NCBI Taxonomy" id="2950534"/>
    <lineage>
        <taxon>Archaea</taxon>
        <taxon>Methanobacteriati</taxon>
        <taxon>Methanobacteriota</taxon>
        <taxon>Stenosarchaea group</taxon>
        <taxon>Halobacteria</taxon>
        <taxon>Halobacteriales</taxon>
        <taxon>Haloarculaceae</taxon>
        <taxon>Haloarcula</taxon>
    </lineage>
</organism>
<dbReference type="RefSeq" id="WP_310921735.1">
    <property type="nucleotide sequence ID" value="NZ_JAMQON010000009.1"/>
</dbReference>
<evidence type="ECO:0000259" key="1">
    <source>
        <dbReference type="Pfam" id="PF01863"/>
    </source>
</evidence>
<sequence length="241" mass="27791">MSEADAKRETSLAGKSVEYEIRRSADAAEPRIDVDIRGVQVTLPEDSEEDPDELLRENAMWVLEKKSKYDRHRQQAPDRAFEPGATFPYLGEDHTVVVEPGVRHDAVDGEIRLRQSAVTQSSLKQVLENFYRTHAREHLADRVDHYADEMGVEYKQIQLRNQRTLWGSCSTTGTLSLNWRLVMAPPEIIDYVVIHELAHLIEANHTQEFWRIVGEYEAEYKQHSEWLEANSTTLIFSEADL</sequence>
<dbReference type="Pfam" id="PF01863">
    <property type="entry name" value="YgjP-like"/>
    <property type="match status" value="1"/>
</dbReference>
<dbReference type="InterPro" id="IPR002725">
    <property type="entry name" value="YgjP-like_metallopeptidase"/>
</dbReference>
<dbReference type="Proteomes" id="UP001259659">
    <property type="component" value="Unassembled WGS sequence"/>
</dbReference>
<dbReference type="InterPro" id="IPR053136">
    <property type="entry name" value="UTP_pyrophosphatase-like"/>
</dbReference>
<dbReference type="PANTHER" id="PTHR30399:SF1">
    <property type="entry name" value="UTP PYROPHOSPHATASE"/>
    <property type="match status" value="1"/>
</dbReference>
<evidence type="ECO:0000313" key="2">
    <source>
        <dbReference type="EMBL" id="MDS0261886.1"/>
    </source>
</evidence>
<dbReference type="PANTHER" id="PTHR30399">
    <property type="entry name" value="UNCHARACTERIZED PROTEIN YGJP"/>
    <property type="match status" value="1"/>
</dbReference>
<comment type="caution">
    <text evidence="2">The sequence shown here is derived from an EMBL/GenBank/DDBJ whole genome shotgun (WGS) entry which is preliminary data.</text>
</comment>
<feature type="domain" description="YgjP-like metallopeptidase" evidence="1">
    <location>
        <begin position="31"/>
        <end position="229"/>
    </location>
</feature>
<accession>A0ABU2FJC0</accession>
<reference evidence="2 3" key="1">
    <citation type="submission" date="2022-06" db="EMBL/GenBank/DDBJ databases">
        <title>Haloarcula sp. a new haloarchaeum isolate from saline soil.</title>
        <authorList>
            <person name="Strakova D."/>
            <person name="Galisteo C."/>
            <person name="Sanchez-Porro C."/>
            <person name="Ventosa A."/>
        </authorList>
    </citation>
    <scope>NUCLEOTIDE SEQUENCE [LARGE SCALE GENOMIC DNA]</scope>
    <source>
        <strain evidence="2 3">S1CR25-12</strain>
    </source>
</reference>
<dbReference type="Gene3D" id="3.30.2010.10">
    <property type="entry name" value="Metalloproteases ('zincins'), catalytic domain"/>
    <property type="match status" value="1"/>
</dbReference>
<dbReference type="CDD" id="cd07344">
    <property type="entry name" value="M48_yhfN_like"/>
    <property type="match status" value="1"/>
</dbReference>